<evidence type="ECO:0000313" key="3">
    <source>
        <dbReference type="Proteomes" id="UP000807469"/>
    </source>
</evidence>
<dbReference type="PANTHER" id="PTHR46791:SF5">
    <property type="entry name" value="CLR5 DOMAIN-CONTAINING PROTEIN-RELATED"/>
    <property type="match status" value="1"/>
</dbReference>
<evidence type="ECO:0000313" key="2">
    <source>
        <dbReference type="EMBL" id="KAF9470632.1"/>
    </source>
</evidence>
<keyword evidence="3" id="KW-1185">Reference proteome</keyword>
<dbReference type="InterPro" id="IPR058913">
    <property type="entry name" value="Integrase_dom_put"/>
</dbReference>
<feature type="domain" description="Integrase core" evidence="1">
    <location>
        <begin position="1"/>
        <end position="106"/>
    </location>
</feature>
<comment type="caution">
    <text evidence="2">The sequence shown here is derived from an EMBL/GenBank/DDBJ whole genome shotgun (WGS) entry which is preliminary data.</text>
</comment>
<dbReference type="Pfam" id="PF24764">
    <property type="entry name" value="rva_4"/>
    <property type="match status" value="1"/>
</dbReference>
<protein>
    <recommendedName>
        <fullName evidence="1">Integrase core domain-containing protein</fullName>
    </recommendedName>
</protein>
<dbReference type="Proteomes" id="UP000807469">
    <property type="component" value="Unassembled WGS sequence"/>
</dbReference>
<proteinExistence type="predicted"/>
<sequence>MEERNGPGRGSYIWGRSVHNVRIERLWVDVTAQVGATWANLFGMLEIHHGLDINDAHHIWLLQFLFLPTINQDLTFFAEAWNEHKIQIKDGPNRSPIDMFNFDMLVHGVRGSDLTEAMSAEELEEYGIDWEGLQDDRLLHSLQMNNEAHEGATSWIGQPGPPEHLNEVLVDSPHAPFDDVVCLSLQERVQPWLGKADDESVVLAWTHGLAYMDYLRTAEH</sequence>
<dbReference type="EMBL" id="MU155901">
    <property type="protein sequence ID" value="KAF9470632.1"/>
    <property type="molecule type" value="Genomic_DNA"/>
</dbReference>
<reference evidence="2" key="1">
    <citation type="submission" date="2020-11" db="EMBL/GenBank/DDBJ databases">
        <authorList>
            <consortium name="DOE Joint Genome Institute"/>
            <person name="Ahrendt S."/>
            <person name="Riley R."/>
            <person name="Andreopoulos W."/>
            <person name="Labutti K."/>
            <person name="Pangilinan J."/>
            <person name="Ruiz-Duenas F.J."/>
            <person name="Barrasa J.M."/>
            <person name="Sanchez-Garcia M."/>
            <person name="Camarero S."/>
            <person name="Miyauchi S."/>
            <person name="Serrano A."/>
            <person name="Linde D."/>
            <person name="Babiker R."/>
            <person name="Drula E."/>
            <person name="Ayuso-Fernandez I."/>
            <person name="Pacheco R."/>
            <person name="Padilla G."/>
            <person name="Ferreira P."/>
            <person name="Barriuso J."/>
            <person name="Kellner H."/>
            <person name="Castanera R."/>
            <person name="Alfaro M."/>
            <person name="Ramirez L."/>
            <person name="Pisabarro A.G."/>
            <person name="Kuo A."/>
            <person name="Tritt A."/>
            <person name="Lipzen A."/>
            <person name="He G."/>
            <person name="Yan M."/>
            <person name="Ng V."/>
            <person name="Cullen D."/>
            <person name="Martin F."/>
            <person name="Rosso M.-N."/>
            <person name="Henrissat B."/>
            <person name="Hibbett D."/>
            <person name="Martinez A.T."/>
            <person name="Grigoriev I.V."/>
        </authorList>
    </citation>
    <scope>NUCLEOTIDE SEQUENCE</scope>
    <source>
        <strain evidence="2">CIRM-BRFM 674</strain>
    </source>
</reference>
<dbReference type="PANTHER" id="PTHR46791">
    <property type="entry name" value="EXPRESSED PROTEIN"/>
    <property type="match status" value="1"/>
</dbReference>
<dbReference type="AlphaFoldDB" id="A0A9P6CLG4"/>
<evidence type="ECO:0000259" key="1">
    <source>
        <dbReference type="Pfam" id="PF24764"/>
    </source>
</evidence>
<gene>
    <name evidence="2" type="ORF">BDN70DRAFT_982382</name>
</gene>
<dbReference type="OrthoDB" id="3252187at2759"/>
<name>A0A9P6CLG4_9AGAR</name>
<accession>A0A9P6CLG4</accession>
<organism evidence="2 3">
    <name type="scientific">Pholiota conissans</name>
    <dbReference type="NCBI Taxonomy" id="109636"/>
    <lineage>
        <taxon>Eukaryota</taxon>
        <taxon>Fungi</taxon>
        <taxon>Dikarya</taxon>
        <taxon>Basidiomycota</taxon>
        <taxon>Agaricomycotina</taxon>
        <taxon>Agaricomycetes</taxon>
        <taxon>Agaricomycetidae</taxon>
        <taxon>Agaricales</taxon>
        <taxon>Agaricineae</taxon>
        <taxon>Strophariaceae</taxon>
        <taxon>Pholiota</taxon>
    </lineage>
</organism>